<protein>
    <recommendedName>
        <fullName evidence="2">Bacterial archaeo-eukaryotic release factor family 6 domain-containing protein</fullName>
    </recommendedName>
</protein>
<dbReference type="EMBL" id="AZEF01000016">
    <property type="protein sequence ID" value="KRL02179.1"/>
    <property type="molecule type" value="Genomic_DNA"/>
</dbReference>
<evidence type="ECO:0000256" key="1">
    <source>
        <dbReference type="SAM" id="MobiDB-lite"/>
    </source>
</evidence>
<reference evidence="3 4" key="1">
    <citation type="journal article" date="2015" name="Genome Announc.">
        <title>Expanding the biotechnology potential of lactobacilli through comparative genomics of 213 strains and associated genera.</title>
        <authorList>
            <person name="Sun Z."/>
            <person name="Harris H.M."/>
            <person name="McCann A."/>
            <person name="Guo C."/>
            <person name="Argimon S."/>
            <person name="Zhang W."/>
            <person name="Yang X."/>
            <person name="Jeffery I.B."/>
            <person name="Cooney J.C."/>
            <person name="Kagawa T.F."/>
            <person name="Liu W."/>
            <person name="Song Y."/>
            <person name="Salvetti E."/>
            <person name="Wrobel A."/>
            <person name="Rasinkangas P."/>
            <person name="Parkhill J."/>
            <person name="Rea M.C."/>
            <person name="O'Sullivan O."/>
            <person name="Ritari J."/>
            <person name="Douillard F.P."/>
            <person name="Paul Ross R."/>
            <person name="Yang R."/>
            <person name="Briner A.E."/>
            <person name="Felis G.E."/>
            <person name="de Vos W.M."/>
            <person name="Barrangou R."/>
            <person name="Klaenhammer T.R."/>
            <person name="Caufield P.W."/>
            <person name="Cui Y."/>
            <person name="Zhang H."/>
            <person name="O'Toole P.W."/>
        </authorList>
    </citation>
    <scope>NUCLEOTIDE SEQUENCE [LARGE SCALE GENOMIC DNA]</scope>
    <source>
        <strain evidence="3 4">DSM 19910</strain>
    </source>
</reference>
<feature type="compositionally biased region" description="Polar residues" evidence="1">
    <location>
        <begin position="174"/>
        <end position="193"/>
    </location>
</feature>
<dbReference type="PATRIC" id="fig|1423731.3.peg.967"/>
<comment type="caution">
    <text evidence="3">The sequence shown here is derived from an EMBL/GenBank/DDBJ whole genome shotgun (WGS) entry which is preliminary data.</text>
</comment>
<gene>
    <name evidence="3" type="ORF">FC81_GL000942</name>
</gene>
<feature type="region of interest" description="Disordered" evidence="1">
    <location>
        <begin position="170"/>
        <end position="193"/>
    </location>
</feature>
<dbReference type="InterPro" id="IPR040628">
    <property type="entry name" value="BaeRF_family6"/>
</dbReference>
<sequence length="384" mass="42161">MALTDELKDVLTLKDSPGPFISLFMPLSSSLHDASTDRTQFNSLVTEAKRELTHKFTASDWSVYDRELDKFHDPLGDGSAQGLAIYVGPKGSLHFKVAKPLTSRISISDKPEILPLIAAQELSFSYNILLLGKDAFKLAEVVANKPRLLKLPADAPQTLHAALGTELGTRGHWQRSTGSDNGGTQYSGTGSLDASENADRRNFFMVVDEYVFKNFSNLDHRPLVLVADSKNQGNFRKLSQNPYLSKDIQIMQVANLDEPATELRDLAESITKKFAAATMADLKNKYENAAGSKRVTTDLSILMEAAIAGQIEILFIREAASYPGRISDQLQIDTTSVLSRDNNIYNDLAMLTLSHGGQVHVLPEEQMLTEDETTAILRSAVATS</sequence>
<dbReference type="AlphaFoldDB" id="A0A0R1MD80"/>
<dbReference type="Proteomes" id="UP000051621">
    <property type="component" value="Unassembled WGS sequence"/>
</dbReference>
<dbReference type="STRING" id="1423731.FC81_GL000942"/>
<dbReference type="RefSeq" id="WP_057743302.1">
    <property type="nucleotide sequence ID" value="NZ_AZEF01000016.1"/>
</dbReference>
<proteinExistence type="predicted"/>
<accession>A0A0R1MD80</accession>
<name>A0A0R1MD80_9LACO</name>
<dbReference type="Pfam" id="PF18848">
    <property type="entry name" value="baeRF_family6"/>
    <property type="match status" value="1"/>
</dbReference>
<feature type="domain" description="Bacterial archaeo-eukaryotic release factor family 6" evidence="2">
    <location>
        <begin position="125"/>
        <end position="272"/>
    </location>
</feature>
<keyword evidence="4" id="KW-1185">Reference proteome</keyword>
<evidence type="ECO:0000313" key="3">
    <source>
        <dbReference type="EMBL" id="KRL02179.1"/>
    </source>
</evidence>
<evidence type="ECO:0000313" key="4">
    <source>
        <dbReference type="Proteomes" id="UP000051621"/>
    </source>
</evidence>
<dbReference type="OrthoDB" id="4393931at2"/>
<evidence type="ECO:0000259" key="2">
    <source>
        <dbReference type="Pfam" id="PF18848"/>
    </source>
</evidence>
<organism evidence="3 4">
    <name type="scientific">Liquorilactobacillus capillatus DSM 19910</name>
    <dbReference type="NCBI Taxonomy" id="1423731"/>
    <lineage>
        <taxon>Bacteria</taxon>
        <taxon>Bacillati</taxon>
        <taxon>Bacillota</taxon>
        <taxon>Bacilli</taxon>
        <taxon>Lactobacillales</taxon>
        <taxon>Lactobacillaceae</taxon>
        <taxon>Liquorilactobacillus</taxon>
    </lineage>
</organism>